<dbReference type="Gene3D" id="3.40.50.300">
    <property type="entry name" value="P-loop containing nucleotide triphosphate hydrolases"/>
    <property type="match status" value="1"/>
</dbReference>
<dbReference type="RefSeq" id="WP_004083496.1">
    <property type="nucleotide sequence ID" value="NZ_CP052853.1"/>
</dbReference>
<gene>
    <name evidence="2" type="ORF">FG476_11095</name>
</gene>
<dbReference type="Pfam" id="PF13481">
    <property type="entry name" value="AAA_25"/>
    <property type="match status" value="1"/>
</dbReference>
<dbReference type="EMBL" id="VDCJ01000352">
    <property type="protein sequence ID" value="MRU24577.1"/>
    <property type="molecule type" value="Genomic_DNA"/>
</dbReference>
<dbReference type="InterPro" id="IPR027417">
    <property type="entry name" value="P-loop_NTPase"/>
</dbReference>
<name>A0A9Q4ML00_XYLFS</name>
<dbReference type="SUPFAM" id="SSF52540">
    <property type="entry name" value="P-loop containing nucleoside triphosphate hydrolases"/>
    <property type="match status" value="1"/>
</dbReference>
<evidence type="ECO:0000313" key="3">
    <source>
        <dbReference type="Proteomes" id="UP000474061"/>
    </source>
</evidence>
<comment type="caution">
    <text evidence="2">The sequence shown here is derived from an EMBL/GenBank/DDBJ whole genome shotgun (WGS) entry which is preliminary data.</text>
</comment>
<dbReference type="Proteomes" id="UP000474061">
    <property type="component" value="Unassembled WGS sequence"/>
</dbReference>
<reference evidence="2" key="2">
    <citation type="journal article" date="2020" name="Appl. Environ. Microbiol.">
        <title>Multiple intercontinental introductions associated with the emergence of a plant pathogen in Europe.</title>
        <authorList>
            <person name="Landa B.B."/>
            <person name="Castillo A.I."/>
            <person name="Giampetruzzi A."/>
            <person name="Kahn A."/>
            <person name="Roman-Ecija M."/>
            <person name="Velasco-Amo M.P."/>
            <person name="Navas-Cortes J.A."/>
            <person name="Marco-Noales E."/>
            <person name="Barbe S."/>
            <person name="Moralejo E."/>
            <person name="Coletta-Filho H.D."/>
            <person name="Saldarelli P."/>
            <person name="Saponari M."/>
            <person name="Almeida R.P.P."/>
        </authorList>
    </citation>
    <scope>NUCLEOTIDE SEQUENCE</scope>
    <source>
        <strain evidence="2">XYL1981</strain>
    </source>
</reference>
<organism evidence="2 3">
    <name type="scientific">Xylella fastidiosa subsp. multiplex</name>
    <dbReference type="NCBI Taxonomy" id="644357"/>
    <lineage>
        <taxon>Bacteria</taxon>
        <taxon>Pseudomonadati</taxon>
        <taxon>Pseudomonadota</taxon>
        <taxon>Gammaproteobacteria</taxon>
        <taxon>Lysobacterales</taxon>
        <taxon>Lysobacteraceae</taxon>
        <taxon>Xylella</taxon>
    </lineage>
</organism>
<reference evidence="2" key="1">
    <citation type="submission" date="2019-05" db="EMBL/GenBank/DDBJ databases">
        <authorList>
            <person name="Castillo A."/>
            <person name="Giampetruzzi A."/>
            <person name="Landa B."/>
            <person name="Saponari M."/>
            <person name="Almeida R.P.P."/>
            <person name="Moralejo E."/>
            <person name="Marco-Noales E."/>
            <person name="Velasco-Amo M.P."/>
            <person name="Roman-Ecija M."/>
            <person name="Navarro I."/>
            <person name="Monterde A."/>
            <person name="Barbe S."/>
        </authorList>
    </citation>
    <scope>NUCLEOTIDE SEQUENCE</scope>
    <source>
        <strain evidence="2">XYL1981</strain>
    </source>
</reference>
<sequence>MHSTHSVGHAASGGSENLQAAPPPLQHGQHAGQGGSTGAVPIAALAAPQPDWFDRVLQQAAQPHSDKSALVTITQSFINAIEQQAQQVQAEAFKLSGPISQHEWDHARSTQPAVIDKWFYEDVGVFVAPGGTGKTTLLLFQVIHLVLGLELFGYEVINPGTVIILTAEDSRETLVARLRYMCAQLQLSPADVRKVQEGVIITDVSGKGIKLAAIESDVVVPSKFLDRFIVDASEVHPSLIIIDPMVSFGVGESRINDSEQAMIDAARRIRNMLRCAVLYVHHTGKANARDKTLDQYSGRGGSALADGARMVHVLQRLDPEAWTEQTGDTLEGEESGFVLARPKMTWCPPQPNIYLKRQHYLFERFYPVESTEGAGLVIDRDADKVFQFVKDEYLKGKKHSQNTLIQSKLLSQARIRAAVERLKADNRLIDERITTGGQGGARSFLRPMELPQ</sequence>
<dbReference type="AlphaFoldDB" id="A0A9Q4ML00"/>
<feature type="region of interest" description="Disordered" evidence="1">
    <location>
        <begin position="1"/>
        <end position="38"/>
    </location>
</feature>
<evidence type="ECO:0008006" key="4">
    <source>
        <dbReference type="Google" id="ProtNLM"/>
    </source>
</evidence>
<evidence type="ECO:0000256" key="1">
    <source>
        <dbReference type="SAM" id="MobiDB-lite"/>
    </source>
</evidence>
<evidence type="ECO:0000313" key="2">
    <source>
        <dbReference type="EMBL" id="MRU24577.1"/>
    </source>
</evidence>
<protein>
    <recommendedName>
        <fullName evidence="4">AAA family ATPase</fullName>
    </recommendedName>
</protein>
<accession>A0A9Q4ML00</accession>
<proteinExistence type="predicted"/>